<sequence>MLPRVRFTRTSEFPQTHRYWIYRTRISCNPTLIRRRWAIVLSWIDSIRLPSLQSGWSKWPDTEDRIFRFERVDSDPSEVPARQIEGGITRQIFHLPNDIFDLLDPAKQAEWVRIFEHPAVLDGTDDMNALIRDIIFIIMCCVPGLITIEERDNEGKAWQRGAPPTAWVHQNLVHVRKLLGKGTQKGATSTL</sequence>
<gene>
    <name evidence="1" type="ORF">SISNIDRAFT_484759</name>
</gene>
<organism evidence="1 2">
    <name type="scientific">Sistotremastrum niveocremeum HHB9708</name>
    <dbReference type="NCBI Taxonomy" id="1314777"/>
    <lineage>
        <taxon>Eukaryota</taxon>
        <taxon>Fungi</taxon>
        <taxon>Dikarya</taxon>
        <taxon>Basidiomycota</taxon>
        <taxon>Agaricomycotina</taxon>
        <taxon>Agaricomycetes</taxon>
        <taxon>Sistotremastrales</taxon>
        <taxon>Sistotremastraceae</taxon>
        <taxon>Sertulicium</taxon>
        <taxon>Sertulicium niveocremeum</taxon>
    </lineage>
</organism>
<accession>A0A164VX29</accession>
<proteinExistence type="predicted"/>
<dbReference type="EMBL" id="KV419404">
    <property type="protein sequence ID" value="KZS94547.1"/>
    <property type="molecule type" value="Genomic_DNA"/>
</dbReference>
<evidence type="ECO:0000313" key="2">
    <source>
        <dbReference type="Proteomes" id="UP000076722"/>
    </source>
</evidence>
<protein>
    <submittedName>
        <fullName evidence="1">Uncharacterized protein</fullName>
    </submittedName>
</protein>
<dbReference type="AlphaFoldDB" id="A0A164VX29"/>
<dbReference type="Proteomes" id="UP000076722">
    <property type="component" value="Unassembled WGS sequence"/>
</dbReference>
<keyword evidence="2" id="KW-1185">Reference proteome</keyword>
<reference evidence="1 2" key="1">
    <citation type="journal article" date="2016" name="Mol. Biol. Evol.">
        <title>Comparative Genomics of Early-Diverging Mushroom-Forming Fungi Provides Insights into the Origins of Lignocellulose Decay Capabilities.</title>
        <authorList>
            <person name="Nagy L.G."/>
            <person name="Riley R."/>
            <person name="Tritt A."/>
            <person name="Adam C."/>
            <person name="Daum C."/>
            <person name="Floudas D."/>
            <person name="Sun H."/>
            <person name="Yadav J.S."/>
            <person name="Pangilinan J."/>
            <person name="Larsson K.H."/>
            <person name="Matsuura K."/>
            <person name="Barry K."/>
            <person name="Labutti K."/>
            <person name="Kuo R."/>
            <person name="Ohm R.A."/>
            <person name="Bhattacharya S.S."/>
            <person name="Shirouzu T."/>
            <person name="Yoshinaga Y."/>
            <person name="Martin F.M."/>
            <person name="Grigoriev I.V."/>
            <person name="Hibbett D.S."/>
        </authorList>
    </citation>
    <scope>NUCLEOTIDE SEQUENCE [LARGE SCALE GENOMIC DNA]</scope>
    <source>
        <strain evidence="1 2">HHB9708</strain>
    </source>
</reference>
<name>A0A164VX29_9AGAM</name>
<evidence type="ECO:0000313" key="1">
    <source>
        <dbReference type="EMBL" id="KZS94547.1"/>
    </source>
</evidence>